<keyword evidence="1" id="KW-0175">Coiled coil</keyword>
<sequence length="650" mass="75863">MTTSNVFKTLNWANMVEDEMDLDTDTFVSTMPGVSNILIHGQDQNSEQPSQLAAQTPNHIEEGGHQADHNSQQNKSNSHHMCNQKEEGSQKCNPHQTQYRRVERGHQANHNSYYTPHTGKQGGYQGNSHHQTSYQRQQGGHQEYNHQATYRRQQGGYQEYNHQAPHQRQQGGYQEYHHQAPHQRQQGGYQEYHHQAPHQRQQGGYQEYHHQVPHQRQQGRYQEYHHQAPRQRQQGGQQGYHSNDQGSHTPNPQRGPPQWMVENSFRLCIQEHKLLLQKETQMRQLDKQQYEAKLSDCEKENEQLKKQLELLNPSDIKAVKVLQNQLKTQEEAKQAMQMEMEELKKKLELERKKEIPAPENNPAEVQEYQDLVLSLNNQLQAEKLRADGLFRELQDVRHTFQLTISQDVKQVEDLEAEKHALEQMVTDLQKEVSKKASVELNNTKKIQGLQNLVASTEYKLLAENDRANQLQGKVKELRLQLLEKIDRDVKLVEELIKEKAFLEQRVMDLEREASSRDLREKEQLKNILNQLHEKNSDCLELASKSNNQEKVSQALQRKVEELHQEINDLMQDNKAEPPVEEDLKQAEDSLIDTEVDTPNRVPESSEVIQMASETSQVTSAAQISMWRGFKKFVTPRSRRQYKHLRQQSEV</sequence>
<protein>
    <submittedName>
        <fullName evidence="3">GRIP and coiled-coil domain-containing protein 2-like</fullName>
    </submittedName>
</protein>
<evidence type="ECO:0000313" key="4">
    <source>
        <dbReference type="Proteomes" id="UP001178508"/>
    </source>
</evidence>
<proteinExistence type="predicted"/>
<feature type="compositionally biased region" description="Polar residues" evidence="2">
    <location>
        <begin position="126"/>
        <end position="142"/>
    </location>
</feature>
<feature type="region of interest" description="Disordered" evidence="2">
    <location>
        <begin position="109"/>
        <end position="142"/>
    </location>
</feature>
<feature type="compositionally biased region" description="Polar residues" evidence="2">
    <location>
        <begin position="69"/>
        <end position="81"/>
    </location>
</feature>
<feature type="coiled-coil region" evidence="1">
    <location>
        <begin position="287"/>
        <end position="431"/>
    </location>
</feature>
<keyword evidence="4" id="KW-1185">Reference proteome</keyword>
<dbReference type="EMBL" id="OY660869">
    <property type="protein sequence ID" value="CAJ1057995.1"/>
    <property type="molecule type" value="Genomic_DNA"/>
</dbReference>
<gene>
    <name evidence="3" type="ORF">XNOV1_A012166</name>
</gene>
<feature type="coiled-coil region" evidence="1">
    <location>
        <begin position="460"/>
        <end position="512"/>
    </location>
</feature>
<dbReference type="AlphaFoldDB" id="A0AAV1FAA7"/>
<name>A0AAV1FAA7_XYRNO</name>
<feature type="region of interest" description="Disordered" evidence="2">
    <location>
        <begin position="164"/>
        <end position="259"/>
    </location>
</feature>
<feature type="coiled-coil region" evidence="1">
    <location>
        <begin position="545"/>
        <end position="572"/>
    </location>
</feature>
<evidence type="ECO:0000313" key="3">
    <source>
        <dbReference type="EMBL" id="CAJ1057995.1"/>
    </source>
</evidence>
<dbReference type="Proteomes" id="UP001178508">
    <property type="component" value="Chromosome 6"/>
</dbReference>
<accession>A0AAV1FAA7</accession>
<organism evidence="3 4">
    <name type="scientific">Xyrichtys novacula</name>
    <name type="common">Pearly razorfish</name>
    <name type="synonym">Hemipteronotus novacula</name>
    <dbReference type="NCBI Taxonomy" id="13765"/>
    <lineage>
        <taxon>Eukaryota</taxon>
        <taxon>Metazoa</taxon>
        <taxon>Chordata</taxon>
        <taxon>Craniata</taxon>
        <taxon>Vertebrata</taxon>
        <taxon>Euteleostomi</taxon>
        <taxon>Actinopterygii</taxon>
        <taxon>Neopterygii</taxon>
        <taxon>Teleostei</taxon>
        <taxon>Neoteleostei</taxon>
        <taxon>Acanthomorphata</taxon>
        <taxon>Eupercaria</taxon>
        <taxon>Labriformes</taxon>
        <taxon>Labridae</taxon>
        <taxon>Xyrichtys</taxon>
    </lineage>
</organism>
<feature type="region of interest" description="Disordered" evidence="2">
    <location>
        <begin position="61"/>
        <end position="97"/>
    </location>
</feature>
<evidence type="ECO:0000256" key="2">
    <source>
        <dbReference type="SAM" id="MobiDB-lite"/>
    </source>
</evidence>
<feature type="compositionally biased region" description="Polar residues" evidence="2">
    <location>
        <begin position="240"/>
        <end position="252"/>
    </location>
</feature>
<evidence type="ECO:0000256" key="1">
    <source>
        <dbReference type="SAM" id="Coils"/>
    </source>
</evidence>
<reference evidence="3" key="1">
    <citation type="submission" date="2023-08" db="EMBL/GenBank/DDBJ databases">
        <authorList>
            <person name="Alioto T."/>
            <person name="Alioto T."/>
            <person name="Gomez Garrido J."/>
        </authorList>
    </citation>
    <scope>NUCLEOTIDE SEQUENCE</scope>
</reference>